<comment type="caution">
    <text evidence="2">The sequence shown here is derived from an EMBL/GenBank/DDBJ whole genome shotgun (WGS) entry which is preliminary data.</text>
</comment>
<dbReference type="SUPFAM" id="SSF56112">
    <property type="entry name" value="Protein kinase-like (PK-like)"/>
    <property type="match status" value="1"/>
</dbReference>
<dbReference type="Gene3D" id="3.30.200.20">
    <property type="entry name" value="Phosphorylase Kinase, domain 1"/>
    <property type="match status" value="1"/>
</dbReference>
<evidence type="ECO:0000313" key="3">
    <source>
        <dbReference type="Proteomes" id="UP000664132"/>
    </source>
</evidence>
<name>A0A8H7TDC1_9HELO</name>
<sequence length="387" mass="43347">MATDIAKTRDKIQSEVFEWLKTTRYASTSLEPLTGGSANFIHKATLTSPLDDGSIEVVVKHGEPYMAVAPANKISVARCNIEAECFKALSDFTVTQEVDFHATDQVVTFHASVRTPKLLLYDDLTNTQVMEYLPKSTNLKAYINWHLNSAAPAELKSQCHALGKAIGQYISAFHHNTDAKLRETLKANSQMQSLKHMINYDWMLDRVGRFPEILGDAKSIFTAVKEMALKELEHEKDLKITHGDLWPGNILIADVSLQQLSSAETPVIITDWEQAQLGSPALDHGEMLGELFAFHLFKKFDSGLWIAQGYMEGLGELGEEQKWRNALQIGVHLIAFGPIAGWVAEDEEGQKEKGRVVEIAKELIVNAWEQKTEWFKKGEGNMFAFLI</sequence>
<keyword evidence="3" id="KW-1185">Reference proteome</keyword>
<gene>
    <name evidence="2" type="ORF">IFR04_009113</name>
</gene>
<feature type="domain" description="Aminoglycoside phosphotransferase" evidence="1">
    <location>
        <begin position="100"/>
        <end position="309"/>
    </location>
</feature>
<protein>
    <recommendedName>
        <fullName evidence="1">Aminoglycoside phosphotransferase domain-containing protein</fullName>
    </recommendedName>
</protein>
<dbReference type="InterPro" id="IPR011009">
    <property type="entry name" value="Kinase-like_dom_sf"/>
</dbReference>
<dbReference type="Gene3D" id="3.90.1200.10">
    <property type="match status" value="1"/>
</dbReference>
<dbReference type="Pfam" id="PF01636">
    <property type="entry name" value="APH"/>
    <property type="match status" value="1"/>
</dbReference>
<dbReference type="AlphaFoldDB" id="A0A8H7TDC1"/>
<dbReference type="EMBL" id="JAFJYH010000146">
    <property type="protein sequence ID" value="KAG4417744.1"/>
    <property type="molecule type" value="Genomic_DNA"/>
</dbReference>
<evidence type="ECO:0000313" key="2">
    <source>
        <dbReference type="EMBL" id="KAG4417744.1"/>
    </source>
</evidence>
<reference evidence="2" key="1">
    <citation type="submission" date="2021-02" db="EMBL/GenBank/DDBJ databases">
        <title>Genome sequence Cadophora malorum strain M34.</title>
        <authorList>
            <person name="Stefanovic E."/>
            <person name="Vu D."/>
            <person name="Scully C."/>
            <person name="Dijksterhuis J."/>
            <person name="Roader J."/>
            <person name="Houbraken J."/>
        </authorList>
    </citation>
    <scope>NUCLEOTIDE SEQUENCE</scope>
    <source>
        <strain evidence="2">M34</strain>
    </source>
</reference>
<evidence type="ECO:0000259" key="1">
    <source>
        <dbReference type="Pfam" id="PF01636"/>
    </source>
</evidence>
<organism evidence="2 3">
    <name type="scientific">Cadophora malorum</name>
    <dbReference type="NCBI Taxonomy" id="108018"/>
    <lineage>
        <taxon>Eukaryota</taxon>
        <taxon>Fungi</taxon>
        <taxon>Dikarya</taxon>
        <taxon>Ascomycota</taxon>
        <taxon>Pezizomycotina</taxon>
        <taxon>Leotiomycetes</taxon>
        <taxon>Helotiales</taxon>
        <taxon>Ploettnerulaceae</taxon>
        <taxon>Cadophora</taxon>
    </lineage>
</organism>
<dbReference type="InterPro" id="IPR002575">
    <property type="entry name" value="Aminoglycoside_PTrfase"/>
</dbReference>
<dbReference type="Proteomes" id="UP000664132">
    <property type="component" value="Unassembled WGS sequence"/>
</dbReference>
<proteinExistence type="predicted"/>
<dbReference type="OrthoDB" id="25129at2759"/>
<accession>A0A8H7TDC1</accession>